<protein>
    <submittedName>
        <fullName evidence="2">Uncharacterized protein</fullName>
    </submittedName>
</protein>
<feature type="region of interest" description="Disordered" evidence="1">
    <location>
        <begin position="1"/>
        <end position="31"/>
    </location>
</feature>
<name>A0AA38RI04_9PEZI</name>
<dbReference type="InterPro" id="IPR022793">
    <property type="entry name" value="Rrn10"/>
</dbReference>
<accession>A0AA38RI04</accession>
<dbReference type="EMBL" id="JANBVN010000159">
    <property type="protein sequence ID" value="KAJ9137424.1"/>
    <property type="molecule type" value="Genomic_DNA"/>
</dbReference>
<evidence type="ECO:0000256" key="1">
    <source>
        <dbReference type="SAM" id="MobiDB-lite"/>
    </source>
</evidence>
<keyword evidence="3" id="KW-1185">Reference proteome</keyword>
<comment type="caution">
    <text evidence="2">The sequence shown here is derived from an EMBL/GenBank/DDBJ whole genome shotgun (WGS) entry which is preliminary data.</text>
</comment>
<gene>
    <name evidence="2" type="ORF">NKR19_g8190</name>
</gene>
<feature type="region of interest" description="Disordered" evidence="1">
    <location>
        <begin position="178"/>
        <end position="229"/>
    </location>
</feature>
<evidence type="ECO:0000313" key="2">
    <source>
        <dbReference type="EMBL" id="KAJ9137424.1"/>
    </source>
</evidence>
<dbReference type="PANTHER" id="PTHR28054:SF1">
    <property type="entry name" value="RNA POLYMERASE I-SPECIFIC TRANSCRIPTION INITIATION FACTOR RRN10"/>
    <property type="match status" value="1"/>
</dbReference>
<feature type="compositionally biased region" description="Basic residues" evidence="1">
    <location>
        <begin position="1"/>
        <end position="10"/>
    </location>
</feature>
<proteinExistence type="predicted"/>
<reference evidence="2" key="1">
    <citation type="submission" date="2022-07" db="EMBL/GenBank/DDBJ databases">
        <title>Fungi with potential for degradation of polypropylene.</title>
        <authorList>
            <person name="Gostincar C."/>
        </authorList>
    </citation>
    <scope>NUCLEOTIDE SEQUENCE</scope>
    <source>
        <strain evidence="2">EXF-13287</strain>
    </source>
</reference>
<dbReference type="Proteomes" id="UP001174691">
    <property type="component" value="Unassembled WGS sequence"/>
</dbReference>
<sequence>MASRRSKRLGAKSSLKAEPGSDDQLDLPGEKTIRRRASVYDAVAGLVTGRLIKPNTSRSIPPSPFSRLRDVTRQPPLAPEEVLFRRKNAPPRYAEKDIYFAGTDSLPAEQRLPDSDLLKAVHGYAAGFYEAVAGKHERMGETGRLGGRLADERSMDETALLAFGILLEEAAREALGKNGDLVFTEGVGKDGRPEDGKEKERTGGGRGPGAMSPARSVKRRKLSRGSSAP</sequence>
<dbReference type="PANTHER" id="PTHR28054">
    <property type="entry name" value="RNA POLYMERASE I-SPECIFIC TRANSCRIPTION INITIATION FACTOR RRN10"/>
    <property type="match status" value="1"/>
</dbReference>
<feature type="compositionally biased region" description="Basic and acidic residues" evidence="1">
    <location>
        <begin position="187"/>
        <end position="203"/>
    </location>
</feature>
<dbReference type="GO" id="GO:0006360">
    <property type="term" value="P:transcription by RNA polymerase I"/>
    <property type="evidence" value="ECO:0007669"/>
    <property type="project" value="InterPro"/>
</dbReference>
<organism evidence="2 3">
    <name type="scientific">Coniochaeta hoffmannii</name>
    <dbReference type="NCBI Taxonomy" id="91930"/>
    <lineage>
        <taxon>Eukaryota</taxon>
        <taxon>Fungi</taxon>
        <taxon>Dikarya</taxon>
        <taxon>Ascomycota</taxon>
        <taxon>Pezizomycotina</taxon>
        <taxon>Sordariomycetes</taxon>
        <taxon>Sordariomycetidae</taxon>
        <taxon>Coniochaetales</taxon>
        <taxon>Coniochaetaceae</taxon>
        <taxon>Coniochaeta</taxon>
    </lineage>
</organism>
<feature type="region of interest" description="Disordered" evidence="1">
    <location>
        <begin position="53"/>
        <end position="72"/>
    </location>
</feature>
<evidence type="ECO:0000313" key="3">
    <source>
        <dbReference type="Proteomes" id="UP001174691"/>
    </source>
</evidence>
<dbReference type="AlphaFoldDB" id="A0AA38RI04"/>